<feature type="transmembrane region" description="Helical" evidence="1">
    <location>
        <begin position="223"/>
        <end position="243"/>
    </location>
</feature>
<dbReference type="EMBL" id="JACHIG010000005">
    <property type="protein sequence ID" value="MBB5033008.1"/>
    <property type="molecule type" value="Genomic_DNA"/>
</dbReference>
<dbReference type="GO" id="GO:0016747">
    <property type="term" value="F:acyltransferase activity, transferring groups other than amino-acyl groups"/>
    <property type="evidence" value="ECO:0007669"/>
    <property type="project" value="InterPro"/>
</dbReference>
<dbReference type="InterPro" id="IPR002656">
    <property type="entry name" value="Acyl_transf_3_dom"/>
</dbReference>
<dbReference type="Pfam" id="PF01757">
    <property type="entry name" value="Acyl_transf_3"/>
    <property type="match status" value="1"/>
</dbReference>
<keyword evidence="1" id="KW-1133">Transmembrane helix</keyword>
<evidence type="ECO:0000313" key="3">
    <source>
        <dbReference type="EMBL" id="MBB5033008.1"/>
    </source>
</evidence>
<feature type="transmembrane region" description="Helical" evidence="1">
    <location>
        <begin position="20"/>
        <end position="39"/>
    </location>
</feature>
<organism evidence="3 4">
    <name type="scientific">Prosthecobacter vanneervenii</name>
    <dbReference type="NCBI Taxonomy" id="48466"/>
    <lineage>
        <taxon>Bacteria</taxon>
        <taxon>Pseudomonadati</taxon>
        <taxon>Verrucomicrobiota</taxon>
        <taxon>Verrucomicrobiia</taxon>
        <taxon>Verrucomicrobiales</taxon>
        <taxon>Verrucomicrobiaceae</taxon>
        <taxon>Prosthecobacter</taxon>
    </lineage>
</organism>
<evidence type="ECO:0000256" key="1">
    <source>
        <dbReference type="SAM" id="Phobius"/>
    </source>
</evidence>
<gene>
    <name evidence="3" type="ORF">HNQ65_002591</name>
</gene>
<protein>
    <submittedName>
        <fullName evidence="3">Peptidoglycan/LPS O-acetylase OafA/YrhL</fullName>
    </submittedName>
</protein>
<sequence length="387" mass="43602">MTSTFKAEHQIVRVDELDGLRGLLSLWVALAHVFCWTGFWDSVTGPRLLTSSWAGFVEAGAAVDTFIILSGFAISFLIARRQESYGHFIRGRFFRIYPVYLVCLTLGTVAAIFWTPYVLNTAAWRDATVYFEWNRNLSLSETSATAQHAFWHLTLLHGAVPKSVLSDSTGTLLGPAWSVSLEWQYYLVASLLARVVRSGAGVLFLVALNWLCFRFYSTGNPNHAFLLHQLPLFLIGIGSFHLYEAFAASRRERSSLNPILVAVVLSLAFMTRWHAVALTLWALAFGCVFAQGDDLFSRVLSSIRILLRHRWLQRLGQISYPLYLVHWPMIIGFLAVILHWNPQVSSGDALLLLMLLGLPLILLAAVVLHLGIERPLMNWERRMNARA</sequence>
<reference evidence="3 4" key="1">
    <citation type="submission" date="2020-08" db="EMBL/GenBank/DDBJ databases">
        <title>Genomic Encyclopedia of Type Strains, Phase IV (KMG-IV): sequencing the most valuable type-strain genomes for metagenomic binning, comparative biology and taxonomic classification.</title>
        <authorList>
            <person name="Goeker M."/>
        </authorList>
    </citation>
    <scope>NUCLEOTIDE SEQUENCE [LARGE SCALE GENOMIC DNA]</scope>
    <source>
        <strain evidence="3 4">DSM 12252</strain>
    </source>
</reference>
<feature type="transmembrane region" description="Helical" evidence="1">
    <location>
        <begin position="350"/>
        <end position="372"/>
    </location>
</feature>
<proteinExistence type="predicted"/>
<feature type="transmembrane region" description="Helical" evidence="1">
    <location>
        <begin position="99"/>
        <end position="119"/>
    </location>
</feature>
<accession>A0A7W7YB79</accession>
<comment type="caution">
    <text evidence="3">The sequence shown here is derived from an EMBL/GenBank/DDBJ whole genome shotgun (WGS) entry which is preliminary data.</text>
</comment>
<evidence type="ECO:0000313" key="4">
    <source>
        <dbReference type="Proteomes" id="UP000590740"/>
    </source>
</evidence>
<name>A0A7W7YB79_9BACT</name>
<dbReference type="AlphaFoldDB" id="A0A7W7YB79"/>
<evidence type="ECO:0000259" key="2">
    <source>
        <dbReference type="Pfam" id="PF01757"/>
    </source>
</evidence>
<feature type="domain" description="Acyltransferase 3" evidence="2">
    <location>
        <begin position="15"/>
        <end position="368"/>
    </location>
</feature>
<keyword evidence="4" id="KW-1185">Reference proteome</keyword>
<feature type="transmembrane region" description="Helical" evidence="1">
    <location>
        <begin position="59"/>
        <end position="79"/>
    </location>
</feature>
<dbReference type="PANTHER" id="PTHR23028">
    <property type="entry name" value="ACETYLTRANSFERASE"/>
    <property type="match status" value="1"/>
</dbReference>
<dbReference type="RefSeq" id="WP_184339932.1">
    <property type="nucleotide sequence ID" value="NZ_JACHIG010000005.1"/>
</dbReference>
<dbReference type="Proteomes" id="UP000590740">
    <property type="component" value="Unassembled WGS sequence"/>
</dbReference>
<feature type="transmembrane region" description="Helical" evidence="1">
    <location>
        <begin position="200"/>
        <end position="217"/>
    </location>
</feature>
<keyword evidence="1" id="KW-0472">Membrane</keyword>
<keyword evidence="1" id="KW-0812">Transmembrane</keyword>
<feature type="transmembrane region" description="Helical" evidence="1">
    <location>
        <begin position="320"/>
        <end position="338"/>
    </location>
</feature>
<dbReference type="InterPro" id="IPR050879">
    <property type="entry name" value="Acyltransferase_3"/>
</dbReference>